<dbReference type="SUPFAM" id="SSF55753">
    <property type="entry name" value="Actin depolymerizing proteins"/>
    <property type="match status" value="1"/>
</dbReference>
<sequence>MMYATSLSNLMHKSEVTKVFELRDLEELSDTWLKENLDRT</sequence>
<protein>
    <submittedName>
        <fullName evidence="1">Glia maturation factor beta</fullName>
    </submittedName>
</protein>
<reference evidence="1" key="2">
    <citation type="submission" date="2009-03" db="EMBL/GenBank/DDBJ databases">
        <authorList>
            <person name="Gang L."/>
        </authorList>
    </citation>
    <scope>NUCLEOTIDE SEQUENCE</scope>
    <source>
        <strain evidence="1">Anhui</strain>
    </source>
</reference>
<gene>
    <name evidence="1" type="primary">GMF-beta</name>
</gene>
<proteinExistence type="evidence at transcript level"/>
<reference evidence="1" key="1">
    <citation type="journal article" date="2009" name="Nature">
        <title>The Schistosoma japonicum genome reveals features of host-parasite interplay.</title>
        <authorList>
            <person name="Liu F."/>
            <person name="Zhou Y."/>
            <person name="Wang Z.Q."/>
            <person name="Lu G."/>
            <person name="Zheng H."/>
            <person name="Brindley P.J."/>
            <person name="McManus D.P."/>
            <person name="Blair D."/>
            <person name="Zhang Q.H."/>
            <person name="Zhong Y."/>
            <person name="Wang S."/>
            <person name="Han Z.G."/>
            <person name="Chen Z."/>
        </authorList>
    </citation>
    <scope>NUCLEOTIDE SEQUENCE</scope>
    <source>
        <strain evidence="1">Anhui</strain>
    </source>
</reference>
<evidence type="ECO:0000313" key="1">
    <source>
        <dbReference type="EMBL" id="CAX69552.1"/>
    </source>
</evidence>
<dbReference type="Gene3D" id="3.40.20.10">
    <property type="entry name" value="Severin"/>
    <property type="match status" value="1"/>
</dbReference>
<name>C1L4C4_SCHJA</name>
<dbReference type="EMBL" id="FN313818">
    <property type="protein sequence ID" value="CAX69552.1"/>
    <property type="molecule type" value="mRNA"/>
</dbReference>
<organism evidence="1">
    <name type="scientific">Schistosoma japonicum</name>
    <name type="common">Blood fluke</name>
    <dbReference type="NCBI Taxonomy" id="6182"/>
    <lineage>
        <taxon>Eukaryota</taxon>
        <taxon>Metazoa</taxon>
        <taxon>Spiralia</taxon>
        <taxon>Lophotrochozoa</taxon>
        <taxon>Platyhelminthes</taxon>
        <taxon>Trematoda</taxon>
        <taxon>Digenea</taxon>
        <taxon>Strigeidida</taxon>
        <taxon>Schistosomatoidea</taxon>
        <taxon>Schistosomatidae</taxon>
        <taxon>Schistosoma</taxon>
    </lineage>
</organism>
<dbReference type="InterPro" id="IPR029006">
    <property type="entry name" value="ADF-H/Gelsolin-like_dom_sf"/>
</dbReference>
<accession>C1L4C4</accession>
<dbReference type="AlphaFoldDB" id="C1L4C4"/>